<dbReference type="HOGENOM" id="CLU_910325_0_0_1"/>
<name>M1E0H2_SOLTU</name>
<protein>
    <submittedName>
        <fullName evidence="1">Uncharacterized protein</fullName>
    </submittedName>
</protein>
<organism evidence="1 2">
    <name type="scientific">Solanum tuberosum</name>
    <name type="common">Potato</name>
    <dbReference type="NCBI Taxonomy" id="4113"/>
    <lineage>
        <taxon>Eukaryota</taxon>
        <taxon>Viridiplantae</taxon>
        <taxon>Streptophyta</taxon>
        <taxon>Embryophyta</taxon>
        <taxon>Tracheophyta</taxon>
        <taxon>Spermatophyta</taxon>
        <taxon>Magnoliopsida</taxon>
        <taxon>eudicotyledons</taxon>
        <taxon>Gunneridae</taxon>
        <taxon>Pentapetalae</taxon>
        <taxon>asterids</taxon>
        <taxon>lamiids</taxon>
        <taxon>Solanales</taxon>
        <taxon>Solanaceae</taxon>
        <taxon>Solanoideae</taxon>
        <taxon>Solaneae</taxon>
        <taxon>Solanum</taxon>
    </lineage>
</organism>
<accession>M1E0H2</accession>
<evidence type="ECO:0000313" key="1">
    <source>
        <dbReference type="EnsemblPlants" id="PGSC0003DMT400097373"/>
    </source>
</evidence>
<dbReference type="Proteomes" id="UP000011115">
    <property type="component" value="Unassembled WGS sequence"/>
</dbReference>
<evidence type="ECO:0000313" key="2">
    <source>
        <dbReference type="Proteomes" id="UP000011115"/>
    </source>
</evidence>
<reference evidence="1" key="2">
    <citation type="submission" date="2015-06" db="UniProtKB">
        <authorList>
            <consortium name="EnsemblPlants"/>
        </authorList>
    </citation>
    <scope>IDENTIFICATION</scope>
    <source>
        <strain evidence="1">DM1-3 516 R44</strain>
    </source>
</reference>
<reference evidence="2" key="1">
    <citation type="journal article" date="2011" name="Nature">
        <title>Genome sequence and analysis of the tuber crop potato.</title>
        <authorList>
            <consortium name="The Potato Genome Sequencing Consortium"/>
        </authorList>
    </citation>
    <scope>NUCLEOTIDE SEQUENCE [LARGE SCALE GENOMIC DNA]</scope>
    <source>
        <strain evidence="2">cv. DM1-3 516 R44</strain>
    </source>
</reference>
<sequence>MPAQGELGVTHNPRSRVYVKGVASGSDKLGIRALGFTDRERDYGPSTCPWFTAFSSRGGPQSPSRAVDHLMSRGKDRGSQAEFTRPIRQTTGPFMGRGPDDGQWWCPWKATAEPVATISRTTTSLTVRGPFDGPSEGLWSSASAFKLGSFWSFPLCVGHLNYMVLVRLSLETKLEPNLINHSPKFIDLRAKQEEKSSSPSPRTQQGFVSSSLEIERFLHEIRHQLYPIMHAQYLSNTDTYSALHLLVMYVQVLSIQITHRSALDLHFSSYSGESSYFKDNRHVSIVILFILVSVLLELAGGLSQHL</sequence>
<dbReference type="InParanoid" id="M1E0H2"/>
<dbReference type="Gramene" id="PGSC0003DMT400097373">
    <property type="protein sequence ID" value="PGSC0003DMT400097373"/>
    <property type="gene ID" value="PGSC0003DMG400046944"/>
</dbReference>
<dbReference type="EnsemblPlants" id="PGSC0003DMT400097373">
    <property type="protein sequence ID" value="PGSC0003DMT400097373"/>
    <property type="gene ID" value="PGSC0003DMG400046944"/>
</dbReference>
<dbReference type="AlphaFoldDB" id="M1E0H2"/>
<dbReference type="PaxDb" id="4113-PGSC0003DMT400097373"/>
<keyword evidence="2" id="KW-1185">Reference proteome</keyword>
<proteinExistence type="predicted"/>